<evidence type="ECO:0000256" key="1">
    <source>
        <dbReference type="SAM" id="SignalP"/>
    </source>
</evidence>
<feature type="signal peptide" evidence="1">
    <location>
        <begin position="1"/>
        <end position="17"/>
    </location>
</feature>
<evidence type="ECO:0000313" key="3">
    <source>
        <dbReference type="Proteomes" id="UP000789704"/>
    </source>
</evidence>
<accession>A0A9N8S2S8</accession>
<reference evidence="2" key="1">
    <citation type="submission" date="2021-04" db="EMBL/GenBank/DDBJ databases">
        <authorList>
            <person name="Vanwijnsberghe S."/>
        </authorList>
    </citation>
    <scope>NUCLEOTIDE SEQUENCE</scope>
    <source>
        <strain evidence="2">LMG 31841</strain>
    </source>
</reference>
<dbReference type="Pfam" id="PF13663">
    <property type="entry name" value="DUF4148"/>
    <property type="match status" value="1"/>
</dbReference>
<keyword evidence="3" id="KW-1185">Reference proteome</keyword>
<keyword evidence="1" id="KW-0732">Signal</keyword>
<organism evidence="2 3">
    <name type="scientific">Paraburkholderia saeva</name>
    <dbReference type="NCBI Taxonomy" id="2777537"/>
    <lineage>
        <taxon>Bacteria</taxon>
        <taxon>Pseudomonadati</taxon>
        <taxon>Pseudomonadota</taxon>
        <taxon>Betaproteobacteria</taxon>
        <taxon>Burkholderiales</taxon>
        <taxon>Burkholderiaceae</taxon>
        <taxon>Paraburkholderia</taxon>
    </lineage>
</organism>
<dbReference type="AlphaFoldDB" id="A0A9N8S2S8"/>
<sequence>MKTFIIAVALAVSAAYAADSSVAGMANPATIRVDQAPTHSRTRAEVKAELVQAEKSGQLAYLDGTLYRGGN</sequence>
<dbReference type="InterPro" id="IPR025421">
    <property type="entry name" value="DUF4148"/>
</dbReference>
<evidence type="ECO:0000313" key="2">
    <source>
        <dbReference type="EMBL" id="CAG4926119.1"/>
    </source>
</evidence>
<proteinExistence type="predicted"/>
<dbReference type="RefSeq" id="WP_228883739.1">
    <property type="nucleotide sequence ID" value="NZ_CAJQZC010000016.1"/>
</dbReference>
<protein>
    <recommendedName>
        <fullName evidence="4">DUF4148 domain-containing protein</fullName>
    </recommendedName>
</protein>
<dbReference type="Proteomes" id="UP000789704">
    <property type="component" value="Unassembled WGS sequence"/>
</dbReference>
<evidence type="ECO:0008006" key="4">
    <source>
        <dbReference type="Google" id="ProtNLM"/>
    </source>
</evidence>
<name>A0A9N8S2S8_9BURK</name>
<dbReference type="EMBL" id="CAJQZC010000016">
    <property type="protein sequence ID" value="CAG4926119.1"/>
    <property type="molecule type" value="Genomic_DNA"/>
</dbReference>
<gene>
    <name evidence="2" type="ORF">LMG31841_05555</name>
</gene>
<feature type="chain" id="PRO_5040176639" description="DUF4148 domain-containing protein" evidence="1">
    <location>
        <begin position="18"/>
        <end position="71"/>
    </location>
</feature>
<comment type="caution">
    <text evidence="2">The sequence shown here is derived from an EMBL/GenBank/DDBJ whole genome shotgun (WGS) entry which is preliminary data.</text>
</comment>